<dbReference type="InterPro" id="IPR055414">
    <property type="entry name" value="LRR_R13L4/SHOC2-like"/>
</dbReference>
<evidence type="ECO:0000313" key="4">
    <source>
        <dbReference type="EMBL" id="TVU23875.1"/>
    </source>
</evidence>
<dbReference type="OrthoDB" id="1749650at2759"/>
<sequence>MSRRHIYLLSLHSVRTLKVHVKIKIICGSRVTMVDKYIIVIDDIWENKSWDETIELALVENNCGGRIIITTRNSQVATEISDEVYKMQPLSYENSKRLFCTRIFGDEVKFPDNLPDDVPNKILQKCDDTELGQHRNKAFDTQHQPANSVIVPKSEEDHIRGFLKALGSLRELRAFRSYIGKMDERMERDLVLSLRNVHKLQQLKFWCSSWTDADTAMWGEAGFVLPPHLQQKRLQLSTICGDA</sequence>
<dbReference type="InterPro" id="IPR002182">
    <property type="entry name" value="NB-ARC"/>
</dbReference>
<dbReference type="InterPro" id="IPR027417">
    <property type="entry name" value="P-loop_NTPase"/>
</dbReference>
<keyword evidence="1" id="KW-0677">Repeat</keyword>
<gene>
    <name evidence="4" type="ORF">EJB05_26260</name>
</gene>
<accession>A0A5J9UKE2</accession>
<feature type="domain" description="Disease resistance R13L4/SHOC-2-like LRR" evidence="3">
    <location>
        <begin position="160"/>
        <end position="235"/>
    </location>
</feature>
<name>A0A5J9UKE2_9POAL</name>
<dbReference type="AlphaFoldDB" id="A0A5J9UKE2"/>
<reference evidence="4 5" key="1">
    <citation type="journal article" date="2019" name="Sci. Rep.">
        <title>A high-quality genome of Eragrostis curvula grass provides insights into Poaceae evolution and supports new strategies to enhance forage quality.</title>
        <authorList>
            <person name="Carballo J."/>
            <person name="Santos B.A.C.M."/>
            <person name="Zappacosta D."/>
            <person name="Garbus I."/>
            <person name="Selva J.P."/>
            <person name="Gallo C.A."/>
            <person name="Diaz A."/>
            <person name="Albertini E."/>
            <person name="Caccamo M."/>
            <person name="Echenique V."/>
        </authorList>
    </citation>
    <scope>NUCLEOTIDE SEQUENCE [LARGE SCALE GENOMIC DNA]</scope>
    <source>
        <strain evidence="5">cv. Victoria</strain>
        <tissue evidence="4">Leaf</tissue>
    </source>
</reference>
<proteinExistence type="predicted"/>
<dbReference type="GO" id="GO:0006952">
    <property type="term" value="P:defense response"/>
    <property type="evidence" value="ECO:0007669"/>
    <property type="project" value="UniProtKB-KW"/>
</dbReference>
<protein>
    <submittedName>
        <fullName evidence="4">Uncharacterized protein</fullName>
    </submittedName>
</protein>
<comment type="caution">
    <text evidence="4">The sequence shown here is derived from an EMBL/GenBank/DDBJ whole genome shotgun (WGS) entry which is preliminary data.</text>
</comment>
<feature type="non-terminal residue" evidence="4">
    <location>
        <position position="1"/>
    </location>
</feature>
<dbReference type="Proteomes" id="UP000324897">
    <property type="component" value="Chromosome 2"/>
</dbReference>
<evidence type="ECO:0000259" key="3">
    <source>
        <dbReference type="Pfam" id="PF23598"/>
    </source>
</evidence>
<dbReference type="Gramene" id="TVU23875">
    <property type="protein sequence ID" value="TVU23875"/>
    <property type="gene ID" value="EJB05_26260"/>
</dbReference>
<evidence type="ECO:0000313" key="5">
    <source>
        <dbReference type="Proteomes" id="UP000324897"/>
    </source>
</evidence>
<dbReference type="Pfam" id="PF23598">
    <property type="entry name" value="LRR_14"/>
    <property type="match status" value="1"/>
</dbReference>
<feature type="domain" description="NB-ARC" evidence="2">
    <location>
        <begin position="35"/>
        <end position="106"/>
    </location>
</feature>
<dbReference type="Pfam" id="PF00931">
    <property type="entry name" value="NB-ARC"/>
    <property type="match status" value="1"/>
</dbReference>
<dbReference type="GO" id="GO:0043531">
    <property type="term" value="F:ADP binding"/>
    <property type="evidence" value="ECO:0007669"/>
    <property type="project" value="InterPro"/>
</dbReference>
<dbReference type="PANTHER" id="PTHR36766">
    <property type="entry name" value="PLANT BROAD-SPECTRUM MILDEW RESISTANCE PROTEIN RPW8"/>
    <property type="match status" value="1"/>
</dbReference>
<dbReference type="SUPFAM" id="SSF52540">
    <property type="entry name" value="P-loop containing nucleoside triphosphate hydrolases"/>
    <property type="match status" value="1"/>
</dbReference>
<organism evidence="4 5">
    <name type="scientific">Eragrostis curvula</name>
    <name type="common">weeping love grass</name>
    <dbReference type="NCBI Taxonomy" id="38414"/>
    <lineage>
        <taxon>Eukaryota</taxon>
        <taxon>Viridiplantae</taxon>
        <taxon>Streptophyta</taxon>
        <taxon>Embryophyta</taxon>
        <taxon>Tracheophyta</taxon>
        <taxon>Spermatophyta</taxon>
        <taxon>Magnoliopsida</taxon>
        <taxon>Liliopsida</taxon>
        <taxon>Poales</taxon>
        <taxon>Poaceae</taxon>
        <taxon>PACMAD clade</taxon>
        <taxon>Chloridoideae</taxon>
        <taxon>Eragrostideae</taxon>
        <taxon>Eragrostidinae</taxon>
        <taxon>Eragrostis</taxon>
    </lineage>
</organism>
<dbReference type="Gene3D" id="3.40.50.300">
    <property type="entry name" value="P-loop containing nucleotide triphosphate hydrolases"/>
    <property type="match status" value="1"/>
</dbReference>
<dbReference type="EMBL" id="RWGY01000013">
    <property type="protein sequence ID" value="TVU23875.1"/>
    <property type="molecule type" value="Genomic_DNA"/>
</dbReference>
<dbReference type="PANTHER" id="PTHR36766:SF63">
    <property type="entry name" value="NB-ARC DOMAIN-CONTAINING PROTEIN"/>
    <property type="match status" value="1"/>
</dbReference>
<keyword evidence="5" id="KW-1185">Reference proteome</keyword>
<evidence type="ECO:0000259" key="2">
    <source>
        <dbReference type="Pfam" id="PF00931"/>
    </source>
</evidence>
<evidence type="ECO:0000256" key="1">
    <source>
        <dbReference type="ARBA" id="ARBA00022737"/>
    </source>
</evidence>